<protein>
    <submittedName>
        <fullName evidence="4">Inositol polyphosphate 5-phosphatase K isoform X2</fullName>
    </submittedName>
</protein>
<dbReference type="InterPro" id="IPR046985">
    <property type="entry name" value="IP5"/>
</dbReference>
<evidence type="ECO:0000256" key="1">
    <source>
        <dbReference type="ARBA" id="ARBA00005910"/>
    </source>
</evidence>
<dbReference type="SMART" id="SM00128">
    <property type="entry name" value="IPPc"/>
    <property type="match status" value="1"/>
</dbReference>
<evidence type="ECO:0000259" key="2">
    <source>
        <dbReference type="SMART" id="SM00128"/>
    </source>
</evidence>
<dbReference type="Proteomes" id="UP000694888">
    <property type="component" value="Unplaced"/>
</dbReference>
<proteinExistence type="inferred from homology"/>
<dbReference type="PANTHER" id="PTHR11200">
    <property type="entry name" value="INOSITOL 5-PHOSPHATASE"/>
    <property type="match status" value="1"/>
</dbReference>
<evidence type="ECO:0000313" key="4">
    <source>
        <dbReference type="RefSeq" id="XP_035826970.1"/>
    </source>
</evidence>
<keyword evidence="3" id="KW-1185">Reference proteome</keyword>
<dbReference type="SUPFAM" id="SSF56219">
    <property type="entry name" value="DNase I-like"/>
    <property type="match status" value="1"/>
</dbReference>
<dbReference type="GeneID" id="101864079"/>
<accession>A0ABM1VX28</accession>
<organism evidence="3 4">
    <name type="scientific">Aplysia californica</name>
    <name type="common">California sea hare</name>
    <dbReference type="NCBI Taxonomy" id="6500"/>
    <lineage>
        <taxon>Eukaryota</taxon>
        <taxon>Metazoa</taxon>
        <taxon>Spiralia</taxon>
        <taxon>Lophotrochozoa</taxon>
        <taxon>Mollusca</taxon>
        <taxon>Gastropoda</taxon>
        <taxon>Heterobranchia</taxon>
        <taxon>Euthyneura</taxon>
        <taxon>Tectipleura</taxon>
        <taxon>Aplysiida</taxon>
        <taxon>Aplysioidea</taxon>
        <taxon>Aplysiidae</taxon>
        <taxon>Aplysia</taxon>
    </lineage>
</organism>
<sequence length="428" mass="48541">MPLWDGLNNILSHGKGGKKSKLVYLVTWNVHNQPPPTDLADLLGLDIDPSPDVYGIGLQEAFNQEWVPAISQPLFKKDYVRVKARRLQGIVTVMFVRRALLPFVTSVESEITKTGLGGFWGNKGGVSLRMDFMGLNFIVVNCHLAAHQDQVAARLLDIDSILDSQKFKDADTDNILDHDYIFWMGDMNFRLEDTPYEHAVMEISKENFPVLLANDQLNLVREEGLAFENFKEGPITFAPTYKFDPSTDVYDTSPKKRIPAYCDRVLYHFHDCAYGKTRLQSTLLDYRSHPSYKESDHKPVSAVFDINVMSKPISQPVKFLSEGLVWSRQSPQKVTYHVRRNFQETIGDWIGLYKADFTDFNSYISYVWAPTSSDGVRGGGAGKDSRGINKQVKFARSLLERAEEGMYVLCYLTFKNSLCGISLNFLVC</sequence>
<dbReference type="InterPro" id="IPR036691">
    <property type="entry name" value="Endo/exonu/phosph_ase_sf"/>
</dbReference>
<comment type="similarity">
    <text evidence="1">Belongs to the inositol 1,4,5-trisphosphate 5-phosphatase type II family.</text>
</comment>
<dbReference type="Gene3D" id="2.60.40.2840">
    <property type="match status" value="1"/>
</dbReference>
<dbReference type="InterPro" id="IPR000300">
    <property type="entry name" value="IPPc"/>
</dbReference>
<dbReference type="RefSeq" id="XP_035826970.1">
    <property type="nucleotide sequence ID" value="XM_035971077.1"/>
</dbReference>
<dbReference type="InterPro" id="IPR041611">
    <property type="entry name" value="SKICH"/>
</dbReference>
<name>A0ABM1VX28_APLCA</name>
<dbReference type="Gene3D" id="3.60.10.10">
    <property type="entry name" value="Endonuclease/exonuclease/phosphatase"/>
    <property type="match status" value="1"/>
</dbReference>
<evidence type="ECO:0000313" key="3">
    <source>
        <dbReference type="Proteomes" id="UP000694888"/>
    </source>
</evidence>
<dbReference type="PANTHER" id="PTHR11200:SF275">
    <property type="entry name" value="LD06095P"/>
    <property type="match status" value="1"/>
</dbReference>
<gene>
    <name evidence="4" type="primary">LOC101864079</name>
</gene>
<reference evidence="4" key="1">
    <citation type="submission" date="2025-08" db="UniProtKB">
        <authorList>
            <consortium name="RefSeq"/>
        </authorList>
    </citation>
    <scope>IDENTIFICATION</scope>
</reference>
<feature type="domain" description="Inositol polyphosphate-related phosphatase" evidence="2">
    <location>
        <begin position="19"/>
        <end position="314"/>
    </location>
</feature>
<dbReference type="Pfam" id="PF22669">
    <property type="entry name" value="Exo_endo_phos2"/>
    <property type="match status" value="1"/>
</dbReference>
<dbReference type="Pfam" id="PF17751">
    <property type="entry name" value="SKICH"/>
    <property type="match status" value="1"/>
</dbReference>